<evidence type="ECO:0000313" key="5">
    <source>
        <dbReference type="EMBL" id="CCA57873.1"/>
    </source>
</evidence>
<dbReference type="STRING" id="953739.SVEN_4587"/>
<dbReference type="EMBL" id="FR845719">
    <property type="protein sequence ID" value="CCA57873.1"/>
    <property type="molecule type" value="Genomic_DNA"/>
</dbReference>
<dbReference type="PANTHER" id="PTHR12935:SF0">
    <property type="entry name" value="GAMMA-GLUTAMYLCYCLOTRANSFERASE"/>
    <property type="match status" value="1"/>
</dbReference>
<dbReference type="SUPFAM" id="SSF110857">
    <property type="entry name" value="Gamma-glutamyl cyclotransferase-like"/>
    <property type="match status" value="1"/>
</dbReference>
<gene>
    <name evidence="5" type="ordered locus">SVEN_4587</name>
</gene>
<accession>F2RLB4</accession>
<proteinExistence type="predicted"/>
<dbReference type="InterPro" id="IPR013024">
    <property type="entry name" value="GGCT-like"/>
</dbReference>
<dbReference type="CDD" id="cd06661">
    <property type="entry name" value="GGCT_like"/>
    <property type="match status" value="1"/>
</dbReference>
<keyword evidence="1" id="KW-0456">Lyase</keyword>
<dbReference type="Proteomes" id="UP000006854">
    <property type="component" value="Chromosome"/>
</dbReference>
<keyword evidence="6" id="KW-1185">Reference proteome</keyword>
<dbReference type="HOGENOM" id="CLU_048475_4_0_11"/>
<dbReference type="PANTHER" id="PTHR12935">
    <property type="entry name" value="GAMMA-GLUTAMYLCYCLOTRANSFERASE"/>
    <property type="match status" value="1"/>
</dbReference>
<evidence type="ECO:0000256" key="1">
    <source>
        <dbReference type="ARBA" id="ARBA00023239"/>
    </source>
</evidence>
<dbReference type="InterPro" id="IPR017939">
    <property type="entry name" value="G-Glutamylcylcotransferase"/>
</dbReference>
<protein>
    <recommendedName>
        <fullName evidence="7">Gamma-glutamylcyclotransferase</fullName>
    </recommendedName>
</protein>
<dbReference type="InterPro" id="IPR036568">
    <property type="entry name" value="GGCT-like_sf"/>
</dbReference>
<dbReference type="Pfam" id="PF13772">
    <property type="entry name" value="AIG2_2"/>
    <property type="match status" value="1"/>
</dbReference>
<feature type="region of interest" description="Disordered" evidence="4">
    <location>
        <begin position="1"/>
        <end position="42"/>
    </location>
</feature>
<evidence type="ECO:0000313" key="6">
    <source>
        <dbReference type="Proteomes" id="UP000006854"/>
    </source>
</evidence>
<reference evidence="5 6" key="1">
    <citation type="journal article" date="2011" name="BMC Genomics">
        <title>Genome-wide analysis of the role of GlnR in Streptomyces venezuelae provides new insights into global nitrogen regulation in actinomycetes.</title>
        <authorList>
            <person name="Pullan S.T."/>
            <person name="Bibb M.J."/>
            <person name="Merrick M."/>
        </authorList>
    </citation>
    <scope>NUCLEOTIDE SEQUENCE [LARGE SCALE GENOMIC DNA]</scope>
    <source>
        <strain evidence="5">ATCC 10712</strain>
    </source>
</reference>
<dbReference type="AlphaFoldDB" id="F2RLB4"/>
<evidence type="ECO:0000256" key="4">
    <source>
        <dbReference type="SAM" id="MobiDB-lite"/>
    </source>
</evidence>
<sequence length="192" mass="20987">MRTPLSRTPGAASRRGHRRGARAPADGSPDPAPEFGGHPAPSRTLGPMSLYAAFAGNLDARLMSRRAPHSPLRGTGWLNGWRLTFGGEQMGWEGALATIVEAPRSQVFVALYDIAPMDEDSMDRWEGVGLDIYRRMRVRVHTLDGEEPAWVYVLNAYEGGLPSARYLGEVADAAESAGAPHDYVMELRKRPC</sequence>
<evidence type="ECO:0008006" key="7">
    <source>
        <dbReference type="Google" id="ProtNLM"/>
    </source>
</evidence>
<dbReference type="GO" id="GO:0003839">
    <property type="term" value="F:gamma-glutamylcyclotransferase activity"/>
    <property type="evidence" value="ECO:0007669"/>
    <property type="project" value="InterPro"/>
</dbReference>
<feature type="binding site" evidence="3">
    <location>
        <position position="166"/>
    </location>
    <ligand>
        <name>substrate</name>
    </ligand>
</feature>
<dbReference type="KEGG" id="sve:SVEN_4587"/>
<name>F2RLB4_STRVP</name>
<dbReference type="Gene3D" id="3.10.490.10">
    <property type="entry name" value="Gamma-glutamyl cyclotransferase-like"/>
    <property type="match status" value="1"/>
</dbReference>
<evidence type="ECO:0000256" key="2">
    <source>
        <dbReference type="PIRSR" id="PIRSR617939-1"/>
    </source>
</evidence>
<dbReference type="PATRIC" id="fig|953739.5.peg.7092"/>
<organism evidence="5 6">
    <name type="scientific">Streptomyces venezuelae (strain ATCC 10712 / CBS 650.69 / DSM 40230 / JCM 4526 / NBRC 13096 / PD 04745)</name>
    <dbReference type="NCBI Taxonomy" id="953739"/>
    <lineage>
        <taxon>Bacteria</taxon>
        <taxon>Bacillati</taxon>
        <taxon>Actinomycetota</taxon>
        <taxon>Actinomycetes</taxon>
        <taxon>Kitasatosporales</taxon>
        <taxon>Streptomycetaceae</taxon>
        <taxon>Streptomyces</taxon>
    </lineage>
</organism>
<feature type="active site" description="Proton acceptor" evidence="2">
    <location>
        <position position="126"/>
    </location>
</feature>
<dbReference type="eggNOG" id="COG3703">
    <property type="taxonomic scope" value="Bacteria"/>
</dbReference>
<evidence type="ECO:0000256" key="3">
    <source>
        <dbReference type="PIRSR" id="PIRSR617939-2"/>
    </source>
</evidence>